<dbReference type="RefSeq" id="WP_261235287.1">
    <property type="nucleotide sequence ID" value="NZ_JAMXFA010000010.1"/>
</dbReference>
<dbReference type="PANTHER" id="PTHR12697">
    <property type="entry name" value="PBS LYASE HEAT-LIKE PROTEIN"/>
    <property type="match status" value="1"/>
</dbReference>
<evidence type="ECO:0000256" key="1">
    <source>
        <dbReference type="ARBA" id="ARBA00022549"/>
    </source>
</evidence>
<keyword evidence="2" id="KW-0605">Phycobilisome</keyword>
<reference evidence="3 4" key="1">
    <citation type="journal article" date="2022" name="Front. Microbiol.">
        <title>High genomic differentiation and limited gene flow indicate recent cryptic speciation within the genus Laspinema (cyanobacteria).</title>
        <authorList>
            <person name="Stanojkovic A."/>
            <person name="Skoupy S."/>
            <person name="Skaloud P."/>
            <person name="Dvorak P."/>
        </authorList>
    </citation>
    <scope>NUCLEOTIDE SEQUENCE [LARGE SCALE GENOMIC DNA]</scope>
    <source>
        <strain evidence="3 4">D3b</strain>
    </source>
</reference>
<comment type="caution">
    <text evidence="3">The sequence shown here is derived from an EMBL/GenBank/DDBJ whole genome shotgun (WGS) entry which is preliminary data.</text>
</comment>
<dbReference type="InterPro" id="IPR004155">
    <property type="entry name" value="PBS_lyase_HEAT"/>
</dbReference>
<dbReference type="Proteomes" id="UP001525961">
    <property type="component" value="Unassembled WGS sequence"/>
</dbReference>
<dbReference type="EMBL" id="JAMXFA010000010">
    <property type="protein sequence ID" value="MCT7977900.1"/>
    <property type="molecule type" value="Genomic_DNA"/>
</dbReference>
<dbReference type="SUPFAM" id="SSF48371">
    <property type="entry name" value="ARM repeat"/>
    <property type="match status" value="1"/>
</dbReference>
<evidence type="ECO:0000313" key="3">
    <source>
        <dbReference type="EMBL" id="MCT7977900.1"/>
    </source>
</evidence>
<accession>A0ABT2N943</accession>
<keyword evidence="4" id="KW-1185">Reference proteome</keyword>
<dbReference type="SMART" id="SM00567">
    <property type="entry name" value="EZ_HEAT"/>
    <property type="match status" value="6"/>
</dbReference>
<evidence type="ECO:0000313" key="4">
    <source>
        <dbReference type="Proteomes" id="UP001525961"/>
    </source>
</evidence>
<dbReference type="InterPro" id="IPR011989">
    <property type="entry name" value="ARM-like"/>
</dbReference>
<sequence>MWDNLESGSPAPPAGDGETLTVEVAIANLRHEDLSLRYYAAWWIGRFGVREPAAIDALLDLLSEEGDKTEAGGYPLRRNAARALGKVGDDRAVPALIECLNCSDYYVREAAAESLERLGDRSAIPALMELLAGGLTAAVQVTGKPHLTQPYDTILEALGTLQATEAIPLIQPFLEHSFPRVQYSAARAMYQLTGEGGYAERLIQALQGKDLQLRRSALLDLGAIAYLPAAKAISQTLAENSIKLIALKGLIEHHLTLNHPDAAPDLSPDLIEVMNLMDSLL</sequence>
<keyword evidence="1" id="KW-0042">Antenna complex</keyword>
<protein>
    <submittedName>
        <fullName evidence="3">HEAT repeat domain-containing protein</fullName>
    </submittedName>
</protein>
<dbReference type="Pfam" id="PF13646">
    <property type="entry name" value="HEAT_2"/>
    <property type="match status" value="1"/>
</dbReference>
<gene>
    <name evidence="3" type="ORF">NG792_09295</name>
</gene>
<dbReference type="PANTHER" id="PTHR12697:SF5">
    <property type="entry name" value="DEOXYHYPUSINE HYDROXYLASE"/>
    <property type="match status" value="1"/>
</dbReference>
<name>A0ABT2N943_9CYAN</name>
<evidence type="ECO:0000256" key="2">
    <source>
        <dbReference type="ARBA" id="ARBA00022738"/>
    </source>
</evidence>
<dbReference type="Pfam" id="PF03130">
    <property type="entry name" value="HEAT_PBS"/>
    <property type="match status" value="2"/>
</dbReference>
<proteinExistence type="predicted"/>
<dbReference type="InterPro" id="IPR016024">
    <property type="entry name" value="ARM-type_fold"/>
</dbReference>
<dbReference type="Gene3D" id="1.25.10.10">
    <property type="entry name" value="Leucine-rich Repeat Variant"/>
    <property type="match status" value="2"/>
</dbReference>
<organism evidence="3 4">
    <name type="scientific">Laspinema olomoucense D3b</name>
    <dbReference type="NCBI Taxonomy" id="2953688"/>
    <lineage>
        <taxon>Bacteria</taxon>
        <taxon>Bacillati</taxon>
        <taxon>Cyanobacteriota</taxon>
        <taxon>Cyanophyceae</taxon>
        <taxon>Oscillatoriophycideae</taxon>
        <taxon>Oscillatoriales</taxon>
        <taxon>Laspinemataceae</taxon>
        <taxon>Laspinema</taxon>
        <taxon>Laspinema olomoucense</taxon>
    </lineage>
</organism>